<dbReference type="AlphaFoldDB" id="A0AA35Z5A4"/>
<organism evidence="3 4">
    <name type="scientific">Lactuca saligna</name>
    <name type="common">Willowleaf lettuce</name>
    <dbReference type="NCBI Taxonomy" id="75948"/>
    <lineage>
        <taxon>Eukaryota</taxon>
        <taxon>Viridiplantae</taxon>
        <taxon>Streptophyta</taxon>
        <taxon>Embryophyta</taxon>
        <taxon>Tracheophyta</taxon>
        <taxon>Spermatophyta</taxon>
        <taxon>Magnoliopsida</taxon>
        <taxon>eudicotyledons</taxon>
        <taxon>Gunneridae</taxon>
        <taxon>Pentapetalae</taxon>
        <taxon>asterids</taxon>
        <taxon>campanulids</taxon>
        <taxon>Asterales</taxon>
        <taxon>Asteraceae</taxon>
        <taxon>Cichorioideae</taxon>
        <taxon>Cichorieae</taxon>
        <taxon>Lactucinae</taxon>
        <taxon>Lactuca</taxon>
    </lineage>
</organism>
<sequence>MTNTSLWNPSIRRKLTLPDCPRRCSSVVEIGFGFDSITDDYKIVSISNPEYGGNAGTSFVYSIKTSSWCEIASPTPFIGDMMTSKACFVNGTLHWLFHDAQNEESDSSSDDPALERNEEETSEDLQPVTEKKCNYTHHQKRKNWVEREELGLAMAYVDVSKDKQCGNQQRFDAFWERVLDHFSVQMGGSDWSRHQLNSKWKDLQKKCNAFKGIYNCKMNSMASGRSEADALQSSLSEYRRTINQKASEDSPPPSSKRTKTSSSNAYTSSSDPQYPPGFSPQQQSFSVEDLPPQRKRK</sequence>
<dbReference type="NCBIfam" id="TIGR01640">
    <property type="entry name" value="F_box_assoc_1"/>
    <property type="match status" value="1"/>
</dbReference>
<evidence type="ECO:0000259" key="2">
    <source>
        <dbReference type="Pfam" id="PF08268"/>
    </source>
</evidence>
<dbReference type="Pfam" id="PF08268">
    <property type="entry name" value="FBA_3"/>
    <property type="match status" value="1"/>
</dbReference>
<dbReference type="Proteomes" id="UP001177003">
    <property type="component" value="Chromosome 5"/>
</dbReference>
<gene>
    <name evidence="3" type="ORF">LSALG_LOCUS25211</name>
</gene>
<evidence type="ECO:0000313" key="4">
    <source>
        <dbReference type="Proteomes" id="UP001177003"/>
    </source>
</evidence>
<dbReference type="InterPro" id="IPR013187">
    <property type="entry name" value="F-box-assoc_dom_typ3"/>
</dbReference>
<dbReference type="InterPro" id="IPR017451">
    <property type="entry name" value="F-box-assoc_interact_dom"/>
</dbReference>
<feature type="domain" description="F-box associated beta-propeller type 3" evidence="2">
    <location>
        <begin position="2"/>
        <end position="99"/>
    </location>
</feature>
<dbReference type="PANTHER" id="PTHR45023:SF13">
    <property type="entry name" value="PUTATIVE-RELATED"/>
    <property type="match status" value="1"/>
</dbReference>
<feature type="region of interest" description="Disordered" evidence="1">
    <location>
        <begin position="103"/>
        <end position="127"/>
    </location>
</feature>
<keyword evidence="4" id="KW-1185">Reference proteome</keyword>
<evidence type="ECO:0000313" key="3">
    <source>
        <dbReference type="EMBL" id="CAI9285752.1"/>
    </source>
</evidence>
<evidence type="ECO:0000256" key="1">
    <source>
        <dbReference type="SAM" id="MobiDB-lite"/>
    </source>
</evidence>
<dbReference type="EMBL" id="OX465081">
    <property type="protein sequence ID" value="CAI9285752.1"/>
    <property type="molecule type" value="Genomic_DNA"/>
</dbReference>
<dbReference type="PANTHER" id="PTHR45023">
    <property type="match status" value="1"/>
</dbReference>
<proteinExistence type="predicted"/>
<protein>
    <recommendedName>
        <fullName evidence="2">F-box associated beta-propeller type 3 domain-containing protein</fullName>
    </recommendedName>
</protein>
<name>A0AA35Z5A4_LACSI</name>
<reference evidence="3" key="1">
    <citation type="submission" date="2023-04" db="EMBL/GenBank/DDBJ databases">
        <authorList>
            <person name="Vijverberg K."/>
            <person name="Xiong W."/>
            <person name="Schranz E."/>
        </authorList>
    </citation>
    <scope>NUCLEOTIDE SEQUENCE</scope>
</reference>
<feature type="region of interest" description="Disordered" evidence="1">
    <location>
        <begin position="241"/>
        <end position="297"/>
    </location>
</feature>
<accession>A0AA35Z5A4</accession>
<feature type="compositionally biased region" description="Low complexity" evidence="1">
    <location>
        <begin position="260"/>
        <end position="270"/>
    </location>
</feature>